<keyword evidence="7" id="KW-0223">Dioxygenase</keyword>
<proteinExistence type="inferred from homology"/>
<keyword evidence="8" id="KW-1185">Reference proteome</keyword>
<protein>
    <submittedName>
        <fullName evidence="7">Class III extradiol ring-cleavage dioxygenase</fullName>
    </submittedName>
</protein>
<accession>A0ABT7BYT0</accession>
<feature type="domain" description="Extradiol ring-cleavage dioxygenase class III enzyme subunit B" evidence="6">
    <location>
        <begin position="35"/>
        <end position="250"/>
    </location>
</feature>
<sequence length="264" mass="28951">MINLAPSLFLSHGAPDILLSPVSARECWQQLGRKFPKPKGILVISAHWTTAEPVVSAAANPKTIYDFWGFPESLYQQVYPAPGAPELAELVVSRLGESGIECTIDRDRGLDHGAWVPLSVMYPDADIPVTQLSVQPNRNSAYHLEIGRSLAGLRAEGIAILASGSMTHNLGYVSQYSLNAAPPDWVLEFDDWMAHHLETGKIEALLNYRQLAPYSTKNHPTEEHLFPLFVAIGAGNEPLNAKRLHSSFTYGVLSMAVFQCESST</sequence>
<evidence type="ECO:0000256" key="5">
    <source>
        <dbReference type="ARBA" id="ARBA00023002"/>
    </source>
</evidence>
<dbReference type="EMBL" id="JAQOSQ010000014">
    <property type="protein sequence ID" value="MDJ1184367.1"/>
    <property type="molecule type" value="Genomic_DNA"/>
</dbReference>
<evidence type="ECO:0000313" key="7">
    <source>
        <dbReference type="EMBL" id="MDJ1184367.1"/>
    </source>
</evidence>
<dbReference type="PANTHER" id="PTHR30096">
    <property type="entry name" value="4,5-DOPA DIOXYGENASE EXTRADIOL-LIKE PROTEIN"/>
    <property type="match status" value="1"/>
</dbReference>
<evidence type="ECO:0000256" key="3">
    <source>
        <dbReference type="ARBA" id="ARBA00022723"/>
    </source>
</evidence>
<dbReference type="RefSeq" id="WP_283759020.1">
    <property type="nucleotide sequence ID" value="NZ_JAQOSQ010000014.1"/>
</dbReference>
<dbReference type="Pfam" id="PF02900">
    <property type="entry name" value="LigB"/>
    <property type="match status" value="1"/>
</dbReference>
<keyword evidence="5" id="KW-0560">Oxidoreductase</keyword>
<evidence type="ECO:0000259" key="6">
    <source>
        <dbReference type="Pfam" id="PF02900"/>
    </source>
</evidence>
<reference evidence="7 8" key="1">
    <citation type="submission" date="2023-01" db="EMBL/GenBank/DDBJ databases">
        <title>Novel diversity within Roseofilum (Cyanobacteria; Desertifilaceae) from marine benthic mats with descriptions of four novel species.</title>
        <authorList>
            <person name="Wang Y."/>
            <person name="Berthold D.E."/>
            <person name="Hu J."/>
            <person name="Lefler F.W."/>
            <person name="Laughinghouse H.D. IV."/>
        </authorList>
    </citation>
    <scope>NUCLEOTIDE SEQUENCE [LARGE SCALE GENOMIC DNA]</scope>
    <source>
        <strain evidence="7 8">BLCC-M143</strain>
    </source>
</reference>
<organism evidence="7 8">
    <name type="scientific">Roseofilum casamattae BLCC-M143</name>
    <dbReference type="NCBI Taxonomy" id="3022442"/>
    <lineage>
        <taxon>Bacteria</taxon>
        <taxon>Bacillati</taxon>
        <taxon>Cyanobacteriota</taxon>
        <taxon>Cyanophyceae</taxon>
        <taxon>Desertifilales</taxon>
        <taxon>Desertifilaceae</taxon>
        <taxon>Roseofilum</taxon>
        <taxon>Roseofilum casamattae</taxon>
    </lineage>
</organism>
<evidence type="ECO:0000313" key="8">
    <source>
        <dbReference type="Proteomes" id="UP001232992"/>
    </source>
</evidence>
<evidence type="ECO:0000256" key="1">
    <source>
        <dbReference type="ARBA" id="ARBA00001947"/>
    </source>
</evidence>
<evidence type="ECO:0000256" key="2">
    <source>
        <dbReference type="ARBA" id="ARBA00007581"/>
    </source>
</evidence>
<dbReference type="Gene3D" id="3.40.830.10">
    <property type="entry name" value="LigB-like"/>
    <property type="match status" value="1"/>
</dbReference>
<dbReference type="CDD" id="cd07363">
    <property type="entry name" value="45_DOPA_Dioxygenase"/>
    <property type="match status" value="1"/>
</dbReference>
<name>A0ABT7BYT0_9CYAN</name>
<dbReference type="PANTHER" id="PTHR30096:SF0">
    <property type="entry name" value="4,5-DOPA DIOXYGENASE EXTRADIOL-LIKE PROTEIN"/>
    <property type="match status" value="1"/>
</dbReference>
<gene>
    <name evidence="7" type="ORF">PMH09_14370</name>
</gene>
<comment type="cofactor">
    <cofactor evidence="1">
        <name>Zn(2+)</name>
        <dbReference type="ChEBI" id="CHEBI:29105"/>
    </cofactor>
</comment>
<dbReference type="InterPro" id="IPR014436">
    <property type="entry name" value="Extradiol_dOase_DODA"/>
</dbReference>
<dbReference type="InterPro" id="IPR004183">
    <property type="entry name" value="Xdiol_dOase_suB"/>
</dbReference>
<comment type="caution">
    <text evidence="7">The sequence shown here is derived from an EMBL/GenBank/DDBJ whole genome shotgun (WGS) entry which is preliminary data.</text>
</comment>
<dbReference type="GO" id="GO:0051213">
    <property type="term" value="F:dioxygenase activity"/>
    <property type="evidence" value="ECO:0007669"/>
    <property type="project" value="UniProtKB-KW"/>
</dbReference>
<dbReference type="Proteomes" id="UP001232992">
    <property type="component" value="Unassembled WGS sequence"/>
</dbReference>
<keyword evidence="4" id="KW-0862">Zinc</keyword>
<dbReference type="SUPFAM" id="SSF53213">
    <property type="entry name" value="LigB-like"/>
    <property type="match status" value="1"/>
</dbReference>
<comment type="similarity">
    <text evidence="2">Belongs to the DODA-type extradiol aromatic ring-opening dioxygenase family.</text>
</comment>
<dbReference type="PIRSF" id="PIRSF006157">
    <property type="entry name" value="Doxgns_DODA"/>
    <property type="match status" value="1"/>
</dbReference>
<evidence type="ECO:0000256" key="4">
    <source>
        <dbReference type="ARBA" id="ARBA00022833"/>
    </source>
</evidence>
<keyword evidence="3" id="KW-0479">Metal-binding</keyword>